<name>A0A480AIJ0_9BURK</name>
<dbReference type="RefSeq" id="WP_137731202.1">
    <property type="nucleotide sequence ID" value="NZ_BJCL01000001.1"/>
</dbReference>
<evidence type="ECO:0000313" key="3">
    <source>
        <dbReference type="Proteomes" id="UP000301751"/>
    </source>
</evidence>
<feature type="region of interest" description="Disordered" evidence="1">
    <location>
        <begin position="156"/>
        <end position="228"/>
    </location>
</feature>
<dbReference type="EMBL" id="BJCL01000001">
    <property type="protein sequence ID" value="GCL61454.1"/>
    <property type="molecule type" value="Genomic_DNA"/>
</dbReference>
<accession>A0A480AIJ0</accession>
<comment type="caution">
    <text evidence="2">The sequence shown here is derived from an EMBL/GenBank/DDBJ whole genome shotgun (WGS) entry which is preliminary data.</text>
</comment>
<evidence type="ECO:0000313" key="2">
    <source>
        <dbReference type="EMBL" id="GCL61454.1"/>
    </source>
</evidence>
<reference evidence="3" key="1">
    <citation type="submission" date="2019-03" db="EMBL/GenBank/DDBJ databases">
        <title>Aquabacterium pictum sp.nov., the first bacteriochlorophyll a-containing freshwater bacterium in the genus Aquabacterium of the class Betaproteobacteria.</title>
        <authorList>
            <person name="Hirose S."/>
            <person name="Tank M."/>
            <person name="Hara E."/>
            <person name="Tamaki H."/>
            <person name="Takaichi S."/>
            <person name="Haruta S."/>
            <person name="Hanada S."/>
        </authorList>
    </citation>
    <scope>NUCLEOTIDE SEQUENCE [LARGE SCALE GENOMIC DNA]</scope>
    <source>
        <strain evidence="3">W35</strain>
    </source>
</reference>
<dbReference type="AlphaFoldDB" id="A0A480AIJ0"/>
<dbReference type="OrthoDB" id="8913370at2"/>
<dbReference type="Proteomes" id="UP000301751">
    <property type="component" value="Unassembled WGS sequence"/>
</dbReference>
<gene>
    <name evidence="2" type="ORF">AQPW35_05350</name>
</gene>
<protein>
    <submittedName>
        <fullName evidence="2">Uncharacterized protein</fullName>
    </submittedName>
</protein>
<keyword evidence="3" id="KW-1185">Reference proteome</keyword>
<feature type="compositionally biased region" description="Polar residues" evidence="1">
    <location>
        <begin position="219"/>
        <end position="228"/>
    </location>
</feature>
<proteinExistence type="predicted"/>
<organism evidence="2 3">
    <name type="scientific">Pseudaquabacterium pictum</name>
    <dbReference type="NCBI Taxonomy" id="2315236"/>
    <lineage>
        <taxon>Bacteria</taxon>
        <taxon>Pseudomonadati</taxon>
        <taxon>Pseudomonadota</taxon>
        <taxon>Betaproteobacteria</taxon>
        <taxon>Burkholderiales</taxon>
        <taxon>Sphaerotilaceae</taxon>
        <taxon>Pseudaquabacterium</taxon>
    </lineage>
</organism>
<sequence length="228" mass="25067">MGRSTERAQDSQLSVWTFEAAEQAPAPSTGWLASLTAWPRWPVAPKPRRPDPQLRADPAVAEATTLPEAGRGQALRLAHRALRDRMRAQRALRRVLPHLYYIERALSRQGSAALLDMPVWVLQRGLQQLSRLPADNLGERVQFSVLQQRLVEAIQQRSAPPAQRPPKQESPDSFMGGLDSQIGGRSTTHSGHGGLEVTELPDSAYDDLVQGSLPAQDGAANTSGWYRS</sequence>
<evidence type="ECO:0000256" key="1">
    <source>
        <dbReference type="SAM" id="MobiDB-lite"/>
    </source>
</evidence>